<keyword evidence="2" id="KW-0732">Signal</keyword>
<keyword evidence="5" id="KW-1185">Reference proteome</keyword>
<gene>
    <name evidence="4" type="ORF">NWE73_01820</name>
</gene>
<evidence type="ECO:0000256" key="2">
    <source>
        <dbReference type="SAM" id="SignalP"/>
    </source>
</evidence>
<comment type="caution">
    <text evidence="4">The sequence shown here is derived from an EMBL/GenBank/DDBJ whole genome shotgun (WGS) entry which is preliminary data.</text>
</comment>
<dbReference type="SUPFAM" id="SSF53955">
    <property type="entry name" value="Lysozyme-like"/>
    <property type="match status" value="1"/>
</dbReference>
<dbReference type="Gene3D" id="1.10.530.10">
    <property type="match status" value="1"/>
</dbReference>
<reference evidence="4" key="1">
    <citation type="submission" date="2022-08" db="EMBL/GenBank/DDBJ databases">
        <title>Novel Bdellovibrio Species Isolated from Svalbard: Designation Bdellovibrio svalbardensis.</title>
        <authorList>
            <person name="Mitchell R.J."/>
            <person name="Choi S.Y."/>
        </authorList>
    </citation>
    <scope>NUCLEOTIDE SEQUENCE</scope>
    <source>
        <strain evidence="4">PAP01</strain>
    </source>
</reference>
<dbReference type="InterPro" id="IPR023346">
    <property type="entry name" value="Lysozyme-like_dom_sf"/>
</dbReference>
<evidence type="ECO:0000313" key="5">
    <source>
        <dbReference type="Proteomes" id="UP001152321"/>
    </source>
</evidence>
<dbReference type="InterPro" id="IPR008258">
    <property type="entry name" value="Transglycosylase_SLT_dom_1"/>
</dbReference>
<feature type="chain" id="PRO_5047098655" evidence="2">
    <location>
        <begin position="23"/>
        <end position="237"/>
    </location>
</feature>
<name>A0ABT6DE44_9BACT</name>
<dbReference type="Proteomes" id="UP001152321">
    <property type="component" value="Unassembled WGS sequence"/>
</dbReference>
<feature type="signal peptide" evidence="2">
    <location>
        <begin position="1"/>
        <end position="22"/>
    </location>
</feature>
<evidence type="ECO:0000256" key="1">
    <source>
        <dbReference type="SAM" id="MobiDB-lite"/>
    </source>
</evidence>
<dbReference type="RefSeq" id="WP_277576559.1">
    <property type="nucleotide sequence ID" value="NZ_JANRMI010000001.1"/>
</dbReference>
<evidence type="ECO:0000313" key="4">
    <source>
        <dbReference type="EMBL" id="MDG0815082.1"/>
    </source>
</evidence>
<proteinExistence type="predicted"/>
<accession>A0ABT6DE44</accession>
<evidence type="ECO:0000259" key="3">
    <source>
        <dbReference type="Pfam" id="PF01464"/>
    </source>
</evidence>
<protein>
    <submittedName>
        <fullName evidence="4">Transglycosylase SLT domain-containing protein</fullName>
    </submittedName>
</protein>
<feature type="region of interest" description="Disordered" evidence="1">
    <location>
        <begin position="35"/>
        <end position="56"/>
    </location>
</feature>
<organism evidence="4 5">
    <name type="scientific">Bdellovibrio svalbardensis</name>
    <dbReference type="NCBI Taxonomy" id="2972972"/>
    <lineage>
        <taxon>Bacteria</taxon>
        <taxon>Pseudomonadati</taxon>
        <taxon>Bdellovibrionota</taxon>
        <taxon>Bdellovibrionia</taxon>
        <taxon>Bdellovibrionales</taxon>
        <taxon>Pseudobdellovibrionaceae</taxon>
        <taxon>Bdellovibrio</taxon>
    </lineage>
</organism>
<dbReference type="EMBL" id="JANRMI010000001">
    <property type="protein sequence ID" value="MDG0815082.1"/>
    <property type="molecule type" value="Genomic_DNA"/>
</dbReference>
<feature type="domain" description="Transglycosylase SLT" evidence="3">
    <location>
        <begin position="109"/>
        <end position="196"/>
    </location>
</feature>
<dbReference type="Pfam" id="PF01464">
    <property type="entry name" value="SLT"/>
    <property type="match status" value="1"/>
</dbReference>
<sequence length="237" mass="25996">MQKTTFKIILVIAALVTFKANNAWSFGQRLPALDTSTSTPTPAPSPVPPSSGTGGTTLEVAPLWEAKISGSKTWTDHVNNELDRLGKNLLDVIPADKNTFCPKYDKLSYAQRKQYWAFLISSMVKFESNFNTNTSYTESFADSNGNRVVSRGLLQISIESGNAYGCGFKTTKDLHDPLQNLSCGIRILDRWIGRDGRIAGNVGGWKGGSRYWSVLRTSNSTPYNSIVNGSKNLAMCK</sequence>